<dbReference type="PANTHER" id="PTHR11319">
    <property type="entry name" value="G PROTEIN-COUPLED RECEPTOR-RELATED"/>
    <property type="match status" value="1"/>
</dbReference>
<feature type="compositionally biased region" description="Low complexity" evidence="1">
    <location>
        <begin position="752"/>
        <end position="762"/>
    </location>
</feature>
<organism evidence="2 3">
    <name type="scientific">Haematococcus lacustris</name>
    <name type="common">Green alga</name>
    <name type="synonym">Haematococcus pluvialis</name>
    <dbReference type="NCBI Taxonomy" id="44745"/>
    <lineage>
        <taxon>Eukaryota</taxon>
        <taxon>Viridiplantae</taxon>
        <taxon>Chlorophyta</taxon>
        <taxon>core chlorophytes</taxon>
        <taxon>Chlorophyceae</taxon>
        <taxon>CS clade</taxon>
        <taxon>Chlamydomonadales</taxon>
        <taxon>Haematococcaceae</taxon>
        <taxon>Haematococcus</taxon>
    </lineage>
</organism>
<feature type="compositionally biased region" description="Polar residues" evidence="1">
    <location>
        <begin position="812"/>
        <end position="823"/>
    </location>
</feature>
<evidence type="ECO:0000313" key="3">
    <source>
        <dbReference type="Proteomes" id="UP000485058"/>
    </source>
</evidence>
<evidence type="ECO:0000256" key="1">
    <source>
        <dbReference type="SAM" id="MobiDB-lite"/>
    </source>
</evidence>
<evidence type="ECO:0000313" key="2">
    <source>
        <dbReference type="EMBL" id="GFH23226.1"/>
    </source>
</evidence>
<protein>
    <recommendedName>
        <fullName evidence="4">Tyrosine-protein kinase ephrin type A/B receptor-like domain-containing protein</fullName>
    </recommendedName>
</protein>
<feature type="region of interest" description="Disordered" evidence="1">
    <location>
        <begin position="974"/>
        <end position="1017"/>
    </location>
</feature>
<feature type="compositionally biased region" description="Pro residues" evidence="1">
    <location>
        <begin position="763"/>
        <end position="780"/>
    </location>
</feature>
<dbReference type="PANTHER" id="PTHR11319:SF35">
    <property type="entry name" value="OUTER MEMBRANE PROTEIN PMPC-RELATED"/>
    <property type="match status" value="1"/>
</dbReference>
<feature type="compositionally biased region" description="Low complexity" evidence="1">
    <location>
        <begin position="941"/>
        <end position="960"/>
    </location>
</feature>
<dbReference type="Proteomes" id="UP000485058">
    <property type="component" value="Unassembled WGS sequence"/>
</dbReference>
<keyword evidence="3" id="KW-1185">Reference proteome</keyword>
<feature type="compositionally biased region" description="Polar residues" evidence="1">
    <location>
        <begin position="908"/>
        <end position="917"/>
    </location>
</feature>
<sequence length="1138" mass="116435">MPVSKLMQRQCPHYACLEATNSITKYPTNSSHKAGEASALLPPPPEDLHMLTRCLIRHLVEHLVRCPAGHQAMLGTPTLSVDHVQGVTFTGNRAAVGGALLASGGSPTYMTGPHLLLANNTAATGGAVVLHASYGQFVRVGFVNNSAMLERRLLSPVQQAWVNNLGCGQGGGGALCIQGYQPALTSELIVCDWTANTGISGGALHVSGLGDCDPGQDCFHLILYNSTMKRNAALGGGGEAVYWQHQHSLTVVCAADARRLEALRLVQDEQYAKRDWAVAQRDALGPCDEWEGNTAEGGYGPAVASSPFALSAPPVVPFYTSSDDLTVQVDVLDHYSQVVSGEQLGSSAVLVTGHAPSLTGQTQLAARNGSASFTALRLRGTAGLHPMSFTATSPLRALHTAAVIVGMRNCLVGEFLAATGDQCLPCEAGTFNTDPHSHSCHPCPPGADCSNTQLGGGLIVPQNGYWHSNPFSQVVQRCPYPGACAHDGRSQLVSVLQTQLLTATRQLLQAQAQAVVMEFLAQVSNNSLHGSLHWLLSNSSNVALLTGAGGEDGHTLHRSRGPWAALEVLDHDTSKLQVWQDLVMVWPGGKARVDARTAARMAFNTLHYTLLTLLTGLGLLLLIGLAVQQQPPASLMQPDLSLPASSKRGQVLDAPAWSSHQPALSADAALLTPYRSAAQSPANTVASPYRLLPSSSFVGGAGAAIGAATYVPAKPPVNAQSSDYSLGPPHSHSSAALASRHSSPPFSTTPTHLQAAAGQLLLPPHPPTAPQVPPPSPSPPLNSDDIVVSPCSSSAGSPPQPPTLTQMYPRASCSTGGLTQATPLPTGEAAGRPVFAGSWGGSAVRGSMPSGVVQDSNQGPWLGAGANQAERDAAAALVQGQSQGMGIQHQQQQLRRRSRASAAGTGQPSANAVNSSAGGWAAGTPSARSTISGALLGSAHPSGLPPSRGSRPSRSGTASTTATAALAVFSPSGAAAPGSIPAPSPPALPTAELPGASAAPPTAAASPSSLQHVNSLPLQLPSPGARAGGVVAHISNLIGGVSVARAGLGTVHSLGGDATSVAQDRDSANGLTPLVLLGGKAGSKIGSSATNSTLAVPEWTSHGMLQVLAMLGSVPLSVPSIFSVYLQASVGMLLFHAA</sequence>
<dbReference type="EMBL" id="BLLF01002221">
    <property type="protein sequence ID" value="GFH23226.1"/>
    <property type="molecule type" value="Genomic_DNA"/>
</dbReference>
<accession>A0A699ZWW4</accession>
<feature type="compositionally biased region" description="Low complexity" evidence="1">
    <location>
        <begin position="728"/>
        <end position="745"/>
    </location>
</feature>
<name>A0A699ZWW4_HAELA</name>
<comment type="caution">
    <text evidence="2">The sequence shown here is derived from an EMBL/GenBank/DDBJ whole genome shotgun (WGS) entry which is preliminary data.</text>
</comment>
<proteinExistence type="predicted"/>
<feature type="compositionally biased region" description="Low complexity" evidence="1">
    <location>
        <begin position="879"/>
        <end position="893"/>
    </location>
</feature>
<feature type="region of interest" description="Disordered" evidence="1">
    <location>
        <begin position="879"/>
        <end position="960"/>
    </location>
</feature>
<feature type="compositionally biased region" description="Low complexity" evidence="1">
    <location>
        <begin position="989"/>
        <end position="1009"/>
    </location>
</feature>
<dbReference type="AlphaFoldDB" id="A0A699ZWW4"/>
<reference evidence="2 3" key="1">
    <citation type="submission" date="2020-02" db="EMBL/GenBank/DDBJ databases">
        <title>Draft genome sequence of Haematococcus lacustris strain NIES-144.</title>
        <authorList>
            <person name="Morimoto D."/>
            <person name="Nakagawa S."/>
            <person name="Yoshida T."/>
            <person name="Sawayama S."/>
        </authorList>
    </citation>
    <scope>NUCLEOTIDE SEQUENCE [LARGE SCALE GENOMIC DNA]</scope>
    <source>
        <strain evidence="2 3">NIES-144</strain>
    </source>
</reference>
<feature type="region of interest" description="Disordered" evidence="1">
    <location>
        <begin position="721"/>
        <end position="833"/>
    </location>
</feature>
<evidence type="ECO:0008006" key="4">
    <source>
        <dbReference type="Google" id="ProtNLM"/>
    </source>
</evidence>
<gene>
    <name evidence="2" type="ORF">HaLaN_20811</name>
</gene>